<comment type="caution">
    <text evidence="2">The sequence shown here is derived from an EMBL/GenBank/DDBJ whole genome shotgun (WGS) entry which is preliminary data.</text>
</comment>
<evidence type="ECO:0000313" key="2">
    <source>
        <dbReference type="EMBL" id="KAF3426742.1"/>
    </source>
</evidence>
<evidence type="ECO:0000256" key="1">
    <source>
        <dbReference type="SAM" id="MobiDB-lite"/>
    </source>
</evidence>
<evidence type="ECO:0000313" key="3">
    <source>
        <dbReference type="Proteomes" id="UP000655588"/>
    </source>
</evidence>
<sequence>MQYVLAFPWECAGMFIRGMLLNQVHPSDAPSKEEEEEKEKEKGEEIIPTVFSKDPDTTVIQQQLTRRISCSERKP</sequence>
<organism evidence="2 3">
    <name type="scientific">Frieseomelitta varia</name>
    <dbReference type="NCBI Taxonomy" id="561572"/>
    <lineage>
        <taxon>Eukaryota</taxon>
        <taxon>Metazoa</taxon>
        <taxon>Ecdysozoa</taxon>
        <taxon>Arthropoda</taxon>
        <taxon>Hexapoda</taxon>
        <taxon>Insecta</taxon>
        <taxon>Pterygota</taxon>
        <taxon>Neoptera</taxon>
        <taxon>Endopterygota</taxon>
        <taxon>Hymenoptera</taxon>
        <taxon>Apocrita</taxon>
        <taxon>Aculeata</taxon>
        <taxon>Apoidea</taxon>
        <taxon>Anthophila</taxon>
        <taxon>Apidae</taxon>
        <taxon>Frieseomelitta</taxon>
    </lineage>
</organism>
<accession>A0A833SCK3</accession>
<proteinExistence type="predicted"/>
<keyword evidence="3" id="KW-1185">Reference proteome</keyword>
<gene>
    <name evidence="2" type="ORF">E2986_10926</name>
</gene>
<name>A0A833SCK3_9HYME</name>
<reference evidence="2" key="1">
    <citation type="submission" date="2019-11" db="EMBL/GenBank/DDBJ databases">
        <title>The nuclear and mitochondrial genomes of Frieseomelitta varia - a highly eusocial stingless bee (Meliponini) with a permanently sterile worker caste.</title>
        <authorList>
            <person name="Freitas F.C.P."/>
            <person name="Lourenco A.P."/>
            <person name="Nunes F.M.F."/>
            <person name="Paschoal A.R."/>
            <person name="Abreu F.C.P."/>
            <person name="Barbin F.O."/>
            <person name="Bataglia L."/>
            <person name="Cardoso-Junior C.A.M."/>
            <person name="Cervoni M.S."/>
            <person name="Silva S.R."/>
            <person name="Dalarmi F."/>
            <person name="Del Lama M.A."/>
            <person name="Depintor T.S."/>
            <person name="Ferreira K.M."/>
            <person name="Goria P.S."/>
            <person name="Jaskot M.C."/>
            <person name="Lago D.C."/>
            <person name="Luna-Lucena D."/>
            <person name="Moda L.M."/>
            <person name="Nascimento L."/>
            <person name="Pedrino M."/>
            <person name="Rabico F.O."/>
            <person name="Sanches F.C."/>
            <person name="Santos D.E."/>
            <person name="Santos C.G."/>
            <person name="Vieira J."/>
            <person name="Lopes T.F."/>
            <person name="Barchuk A.R."/>
            <person name="Hartfelder K."/>
            <person name="Simoes Z.L.P."/>
            <person name="Bitondi M.M.G."/>
            <person name="Pinheiro D.G."/>
        </authorList>
    </citation>
    <scope>NUCLEOTIDE SEQUENCE</scope>
    <source>
        <strain evidence="2">USP_RPSP 00005682</strain>
        <tissue evidence="2">Whole individual</tissue>
    </source>
</reference>
<dbReference type="EMBL" id="WNWW01000291">
    <property type="protein sequence ID" value="KAF3426742.1"/>
    <property type="molecule type" value="Genomic_DNA"/>
</dbReference>
<feature type="region of interest" description="Disordered" evidence="1">
    <location>
        <begin position="25"/>
        <end position="44"/>
    </location>
</feature>
<protein>
    <submittedName>
        <fullName evidence="2">Uncharacterized protein</fullName>
    </submittedName>
</protein>
<dbReference type="Proteomes" id="UP000655588">
    <property type="component" value="Unassembled WGS sequence"/>
</dbReference>
<dbReference type="AlphaFoldDB" id="A0A833SCK3"/>